<dbReference type="InterPro" id="IPR003879">
    <property type="entry name" value="Butyrophylin_SPRY"/>
</dbReference>
<dbReference type="Proteomes" id="UP001311232">
    <property type="component" value="Unassembled WGS sequence"/>
</dbReference>
<gene>
    <name evidence="4" type="ORF">CRENBAI_023094</name>
</gene>
<dbReference type="InterPro" id="IPR032675">
    <property type="entry name" value="LRR_dom_sf"/>
</dbReference>
<keyword evidence="1" id="KW-0433">Leucine-rich repeat</keyword>
<keyword evidence="5" id="KW-1185">Reference proteome</keyword>
<evidence type="ECO:0000256" key="1">
    <source>
        <dbReference type="ARBA" id="ARBA00022614"/>
    </source>
</evidence>
<organism evidence="4 5">
    <name type="scientific">Crenichthys baileyi</name>
    <name type="common">White River springfish</name>
    <dbReference type="NCBI Taxonomy" id="28760"/>
    <lineage>
        <taxon>Eukaryota</taxon>
        <taxon>Metazoa</taxon>
        <taxon>Chordata</taxon>
        <taxon>Craniata</taxon>
        <taxon>Vertebrata</taxon>
        <taxon>Euteleostomi</taxon>
        <taxon>Actinopterygii</taxon>
        <taxon>Neopterygii</taxon>
        <taxon>Teleostei</taxon>
        <taxon>Neoteleostei</taxon>
        <taxon>Acanthomorphata</taxon>
        <taxon>Ovalentaria</taxon>
        <taxon>Atherinomorphae</taxon>
        <taxon>Cyprinodontiformes</taxon>
        <taxon>Goodeidae</taxon>
        <taxon>Crenichthys</taxon>
    </lineage>
</organism>
<dbReference type="InterPro" id="IPR001870">
    <property type="entry name" value="B30.2/SPRY"/>
</dbReference>
<dbReference type="PRINTS" id="PR01407">
    <property type="entry name" value="BUTYPHLNCDUF"/>
</dbReference>
<dbReference type="InterPro" id="IPR006574">
    <property type="entry name" value="PRY"/>
</dbReference>
<evidence type="ECO:0000259" key="3">
    <source>
        <dbReference type="PROSITE" id="PS50188"/>
    </source>
</evidence>
<dbReference type="SMART" id="SM00449">
    <property type="entry name" value="SPRY"/>
    <property type="match status" value="1"/>
</dbReference>
<proteinExistence type="predicted"/>
<reference evidence="4 5" key="1">
    <citation type="submission" date="2021-06" db="EMBL/GenBank/DDBJ databases">
        <authorList>
            <person name="Palmer J.M."/>
        </authorList>
    </citation>
    <scope>NUCLEOTIDE SEQUENCE [LARGE SCALE GENOMIC DNA]</scope>
    <source>
        <strain evidence="4 5">MEX-2019</strain>
        <tissue evidence="4">Muscle</tissue>
    </source>
</reference>
<dbReference type="AlphaFoldDB" id="A0AAV9RBK9"/>
<dbReference type="Pfam" id="PF00622">
    <property type="entry name" value="SPRY"/>
    <property type="match status" value="1"/>
</dbReference>
<dbReference type="InterPro" id="IPR003877">
    <property type="entry name" value="SPRY_dom"/>
</dbReference>
<dbReference type="Pfam" id="PF13765">
    <property type="entry name" value="PRY"/>
    <property type="match status" value="1"/>
</dbReference>
<feature type="domain" description="B30.2/SPRY" evidence="3">
    <location>
        <begin position="306"/>
        <end position="495"/>
    </location>
</feature>
<evidence type="ECO:0000256" key="2">
    <source>
        <dbReference type="ARBA" id="ARBA00022737"/>
    </source>
</evidence>
<accession>A0AAV9RBK9</accession>
<dbReference type="PANTHER" id="PTHR24106">
    <property type="entry name" value="NACHT, LRR AND CARD DOMAINS-CONTAINING"/>
    <property type="match status" value="1"/>
</dbReference>
<sequence length="495" mass="54776">MEQKADDEVNKDFRGSLPESVPSVQASIHHFQPSFTAQSGSNVVAPSIIGSCIGSVNISISMSKGSNDFSEESLNQDIAGSSGAQQIQNKVEECQQKVKATLRRKFEEELSVFDLSNYMRSEEGLLRLMPVVKTAQVANLKACNLTVMCCENLANGISSSQLRELDLSNNNLTDSGLKQLSNGLKNGKLEKLRLRSCNLTENSSVTLASVISSSCCQLKVLDLTDNDFKDIGVRNFSTGLGSSYCKLEQLCLSGCRVTEEGCTFLASALNSSHLKDLDLSYNHPGMSGQMLLSALLEDPHCTLQTLSVDQCGESRIQPGPRKYMKKLTLDPNTAHRDLSLSHGNQKATRWTKQSYPDHLDRFDFRTQVLCREGLTGRCYWETEWTGRVCIGVAYRRLCRKGEGHDCWLGRNDFSWGLNCTKDGYRILHGNMNDVVPATPNSNKVGVYLDWTAGALSFFRVTCGDLTLLHTFHTTFTEPVYPGFHLGWVDSTVLLC</sequence>
<dbReference type="SUPFAM" id="SSF49899">
    <property type="entry name" value="Concanavalin A-like lectins/glucanases"/>
    <property type="match status" value="1"/>
</dbReference>
<comment type="caution">
    <text evidence="4">The sequence shown here is derived from an EMBL/GenBank/DDBJ whole genome shotgun (WGS) entry which is preliminary data.</text>
</comment>
<dbReference type="Gene3D" id="2.60.120.920">
    <property type="match status" value="1"/>
</dbReference>
<dbReference type="InterPro" id="IPR001611">
    <property type="entry name" value="Leu-rich_rpt"/>
</dbReference>
<protein>
    <recommendedName>
        <fullName evidence="3">B30.2/SPRY domain-containing protein</fullName>
    </recommendedName>
</protein>
<evidence type="ECO:0000313" key="4">
    <source>
        <dbReference type="EMBL" id="KAK5606336.1"/>
    </source>
</evidence>
<name>A0AAV9RBK9_9TELE</name>
<dbReference type="SUPFAM" id="SSF52047">
    <property type="entry name" value="RNI-like"/>
    <property type="match status" value="1"/>
</dbReference>
<dbReference type="SMART" id="SM00589">
    <property type="entry name" value="PRY"/>
    <property type="match status" value="1"/>
</dbReference>
<dbReference type="InterPro" id="IPR013320">
    <property type="entry name" value="ConA-like_dom_sf"/>
</dbReference>
<dbReference type="SMART" id="SM00368">
    <property type="entry name" value="LRR_RI"/>
    <property type="match status" value="5"/>
</dbReference>
<keyword evidence="2" id="KW-0677">Repeat</keyword>
<dbReference type="CDD" id="cd16040">
    <property type="entry name" value="SPRY_PRY_SNTX"/>
    <property type="match status" value="1"/>
</dbReference>
<dbReference type="InterPro" id="IPR043136">
    <property type="entry name" value="B30.2/SPRY_sf"/>
</dbReference>
<evidence type="ECO:0000313" key="5">
    <source>
        <dbReference type="Proteomes" id="UP001311232"/>
    </source>
</evidence>
<dbReference type="PROSITE" id="PS50188">
    <property type="entry name" value="B302_SPRY"/>
    <property type="match status" value="1"/>
</dbReference>
<dbReference type="InterPro" id="IPR051261">
    <property type="entry name" value="NLR"/>
</dbReference>
<dbReference type="EMBL" id="JAHHUM010002084">
    <property type="protein sequence ID" value="KAK5606336.1"/>
    <property type="molecule type" value="Genomic_DNA"/>
</dbReference>
<dbReference type="PROSITE" id="PS51450">
    <property type="entry name" value="LRR"/>
    <property type="match status" value="1"/>
</dbReference>
<dbReference type="Gene3D" id="3.80.10.10">
    <property type="entry name" value="Ribonuclease Inhibitor"/>
    <property type="match status" value="2"/>
</dbReference>
<dbReference type="Pfam" id="PF13516">
    <property type="entry name" value="LRR_6"/>
    <property type="match status" value="2"/>
</dbReference>